<dbReference type="EMBL" id="CAADHB010000098">
    <property type="protein sequence ID" value="VFK80276.1"/>
    <property type="molecule type" value="Genomic_DNA"/>
</dbReference>
<gene>
    <name evidence="3" type="ORF">BECKSD772D_GA0070982_10988</name>
    <name evidence="2" type="ORF">BECKSD772E_GA0070983_11108</name>
    <name evidence="1" type="ORF">BECKSD772F_GA0070984_11138</name>
</gene>
<evidence type="ECO:0000313" key="2">
    <source>
        <dbReference type="EMBL" id="VFK47984.1"/>
    </source>
</evidence>
<name>A0A450YKM8_9GAMM</name>
<proteinExistence type="predicted"/>
<dbReference type="EMBL" id="CAADFR010000113">
    <property type="protein sequence ID" value="VFK42101.1"/>
    <property type="molecule type" value="Genomic_DNA"/>
</dbReference>
<protein>
    <submittedName>
        <fullName evidence="1">Uncharacterized protein</fullName>
    </submittedName>
</protein>
<accession>A0A450YKM8</accession>
<sequence length="54" mass="6258">MRYFSFMVCIDNPHAEQKIVDKVSSPAKENGCPFRGFDLFLDNDYQLFLALIRG</sequence>
<dbReference type="AlphaFoldDB" id="A0A450YKM8"/>
<evidence type="ECO:0000313" key="1">
    <source>
        <dbReference type="EMBL" id="VFK42101.1"/>
    </source>
</evidence>
<organism evidence="1">
    <name type="scientific">Candidatus Kentrum sp. SD</name>
    <dbReference type="NCBI Taxonomy" id="2126332"/>
    <lineage>
        <taxon>Bacteria</taxon>
        <taxon>Pseudomonadati</taxon>
        <taxon>Pseudomonadota</taxon>
        <taxon>Gammaproteobacteria</taxon>
        <taxon>Candidatus Kentrum</taxon>
    </lineage>
</organism>
<reference evidence="1" key="1">
    <citation type="submission" date="2019-02" db="EMBL/GenBank/DDBJ databases">
        <authorList>
            <person name="Gruber-Vodicka R. H."/>
            <person name="Seah K. B. B."/>
        </authorList>
    </citation>
    <scope>NUCLEOTIDE SEQUENCE</scope>
    <source>
        <strain evidence="3">BECK_S127</strain>
        <strain evidence="2">BECK_S1320</strain>
        <strain evidence="1">BECK_S1321</strain>
    </source>
</reference>
<dbReference type="EMBL" id="CAADFU010000110">
    <property type="protein sequence ID" value="VFK47984.1"/>
    <property type="molecule type" value="Genomic_DNA"/>
</dbReference>
<evidence type="ECO:0000313" key="3">
    <source>
        <dbReference type="EMBL" id="VFK80276.1"/>
    </source>
</evidence>